<evidence type="ECO:0000256" key="4">
    <source>
        <dbReference type="PIRSR" id="PIRSR602403-1"/>
    </source>
</evidence>
<dbReference type="PRINTS" id="PR00385">
    <property type="entry name" value="P450"/>
</dbReference>
<dbReference type="InterPro" id="IPR050121">
    <property type="entry name" value="Cytochrome_P450_monoxygenase"/>
</dbReference>
<reference evidence="5 6" key="1">
    <citation type="submission" date="2017-03" db="EMBL/GenBank/DDBJ databases">
        <title>WGS assembly of Porphyra umbilicalis.</title>
        <authorList>
            <person name="Brawley S.H."/>
            <person name="Blouin N.A."/>
            <person name="Ficko-Blean E."/>
            <person name="Wheeler G.L."/>
            <person name="Lohr M."/>
            <person name="Goodson H.V."/>
            <person name="Jenkins J.W."/>
            <person name="Blaby-Haas C.E."/>
            <person name="Helliwell K.E."/>
            <person name="Chan C."/>
            <person name="Marriage T."/>
            <person name="Bhattacharya D."/>
            <person name="Klein A.S."/>
            <person name="Badis Y."/>
            <person name="Brodie J."/>
            <person name="Cao Y."/>
            <person name="Collen J."/>
            <person name="Dittami S.M."/>
            <person name="Gachon C.M."/>
            <person name="Green B.R."/>
            <person name="Karpowicz S."/>
            <person name="Kim J.W."/>
            <person name="Kudahl U."/>
            <person name="Lin S."/>
            <person name="Michel G."/>
            <person name="Mittag M."/>
            <person name="Olson B.J."/>
            <person name="Pangilinan J."/>
            <person name="Peng Y."/>
            <person name="Qiu H."/>
            <person name="Shu S."/>
            <person name="Singer J.T."/>
            <person name="Smith A.G."/>
            <person name="Sprecher B.N."/>
            <person name="Wagner V."/>
            <person name="Wang W."/>
            <person name="Wang Z.-Y."/>
            <person name="Yan J."/>
            <person name="Yarish C."/>
            <person name="Zoeuner-Riek S."/>
            <person name="Zhuang Y."/>
            <person name="Zou Y."/>
            <person name="Lindquist E.A."/>
            <person name="Grimwood J."/>
            <person name="Barry K."/>
            <person name="Rokhsar D.S."/>
            <person name="Schmutz J."/>
            <person name="Stiller J.W."/>
            <person name="Grossman A.R."/>
            <person name="Prochnik S.E."/>
        </authorList>
    </citation>
    <scope>NUCLEOTIDE SEQUENCE [LARGE SCALE GENOMIC DNA]</scope>
    <source>
        <strain evidence="5">4086291</strain>
    </source>
</reference>
<organism evidence="5 6">
    <name type="scientific">Porphyra umbilicalis</name>
    <name type="common">Purple laver</name>
    <name type="synonym">Red alga</name>
    <dbReference type="NCBI Taxonomy" id="2786"/>
    <lineage>
        <taxon>Eukaryota</taxon>
        <taxon>Rhodophyta</taxon>
        <taxon>Bangiophyceae</taxon>
        <taxon>Bangiales</taxon>
        <taxon>Bangiaceae</taxon>
        <taxon>Porphyra</taxon>
    </lineage>
</organism>
<dbReference type="SUPFAM" id="SSF48264">
    <property type="entry name" value="Cytochrome P450"/>
    <property type="match status" value="1"/>
</dbReference>
<dbReference type="Pfam" id="PF00067">
    <property type="entry name" value="p450"/>
    <property type="match status" value="1"/>
</dbReference>
<evidence type="ECO:0000313" key="5">
    <source>
        <dbReference type="EMBL" id="OSX72062.1"/>
    </source>
</evidence>
<dbReference type="GO" id="GO:0016705">
    <property type="term" value="F:oxidoreductase activity, acting on paired donors, with incorporation or reduction of molecular oxygen"/>
    <property type="evidence" value="ECO:0007669"/>
    <property type="project" value="InterPro"/>
</dbReference>
<dbReference type="GO" id="GO:0020037">
    <property type="term" value="F:heme binding"/>
    <property type="evidence" value="ECO:0007669"/>
    <property type="project" value="InterPro"/>
</dbReference>
<evidence type="ECO:0000256" key="1">
    <source>
        <dbReference type="ARBA" id="ARBA00010617"/>
    </source>
</evidence>
<proteinExistence type="inferred from homology"/>
<protein>
    <recommendedName>
        <fullName evidence="7">Cytochrome P450</fullName>
    </recommendedName>
</protein>
<dbReference type="InterPro" id="IPR002403">
    <property type="entry name" value="Cyt_P450_E_grp-IV"/>
</dbReference>
<name>A0A1X6NTX7_PORUM</name>
<comment type="similarity">
    <text evidence="1">Belongs to the cytochrome P450 family.</text>
</comment>
<evidence type="ECO:0000313" key="6">
    <source>
        <dbReference type="Proteomes" id="UP000218209"/>
    </source>
</evidence>
<dbReference type="InterPro" id="IPR001128">
    <property type="entry name" value="Cyt_P450"/>
</dbReference>
<dbReference type="PRINTS" id="PR00465">
    <property type="entry name" value="EP450IV"/>
</dbReference>
<dbReference type="Gene3D" id="1.10.630.10">
    <property type="entry name" value="Cytochrome P450"/>
    <property type="match status" value="1"/>
</dbReference>
<feature type="binding site" description="axial binding residue" evidence="4">
    <location>
        <position position="413"/>
    </location>
    <ligand>
        <name>heme</name>
        <dbReference type="ChEBI" id="CHEBI:30413"/>
    </ligand>
    <ligandPart>
        <name>Fe</name>
        <dbReference type="ChEBI" id="CHEBI:18248"/>
    </ligandPart>
</feature>
<dbReference type="AlphaFoldDB" id="A0A1X6NTX7"/>
<keyword evidence="2 4" id="KW-0479">Metal-binding</keyword>
<gene>
    <name evidence="5" type="ORF">BU14_0471s0001</name>
</gene>
<sequence>MFSFYSRPDTMATTLHALHVALGPVFRLPFGIRTVLFTADPADCARIVGRPAEWPRSPAQRAVMEVSAPGGLFVMPRSAHAVVRRSLRGVFGPALLPAFWPAGDGGNGLGAVVDVSAAFSETAYRLIFRVAFGAPFDAAQMRRATDASTALIFQMMVDFVGYPIRQSPLLAPLGLRAGIQAAAAELRTLYREILVARRAEAPSAAAARPPDLLDMLLDVPEAGAPADSVADIETAISNAIVFGAAGGTTSADVAAWSVYHIACCPDATAAVGAEVAALDADTPPGGPARPLALDDLGRLPYLRAVWKESLRLTPPGLFFERVASRDTVLPGSGVRVRAGTLVAAFAAGAARDPAVWERPLDFLPARWLPGGSAVAPGGAAGGTGGAGGGGGGGGGSVPPAGAYIPFSVGPENCAGTFLADAEGVAMLATLYRAYEVTLAVPPDAVRSVVGWTHRAGSAAPGGKPGNADRGVPVRLTPRRRGAVGGC</sequence>
<dbReference type="CDD" id="cd00302">
    <property type="entry name" value="cytochrome_P450"/>
    <property type="match status" value="1"/>
</dbReference>
<evidence type="ECO:0000256" key="2">
    <source>
        <dbReference type="ARBA" id="ARBA00022723"/>
    </source>
</evidence>
<evidence type="ECO:0008006" key="7">
    <source>
        <dbReference type="Google" id="ProtNLM"/>
    </source>
</evidence>
<dbReference type="GO" id="GO:0004497">
    <property type="term" value="F:monooxygenase activity"/>
    <property type="evidence" value="ECO:0007669"/>
    <property type="project" value="InterPro"/>
</dbReference>
<dbReference type="EMBL" id="KV919086">
    <property type="protein sequence ID" value="OSX72062.1"/>
    <property type="molecule type" value="Genomic_DNA"/>
</dbReference>
<comment type="cofactor">
    <cofactor evidence="4">
        <name>heme</name>
        <dbReference type="ChEBI" id="CHEBI:30413"/>
    </cofactor>
</comment>
<keyword evidence="6" id="KW-1185">Reference proteome</keyword>
<dbReference type="OrthoDB" id="1480at2759"/>
<dbReference type="PANTHER" id="PTHR24305">
    <property type="entry name" value="CYTOCHROME P450"/>
    <property type="match status" value="1"/>
</dbReference>
<accession>A0A1X6NTX7</accession>
<evidence type="ECO:0000256" key="3">
    <source>
        <dbReference type="ARBA" id="ARBA00023004"/>
    </source>
</evidence>
<dbReference type="PANTHER" id="PTHR24305:SF166">
    <property type="entry name" value="CYTOCHROME P450 12A4, MITOCHONDRIAL-RELATED"/>
    <property type="match status" value="1"/>
</dbReference>
<dbReference type="InterPro" id="IPR036396">
    <property type="entry name" value="Cyt_P450_sf"/>
</dbReference>
<dbReference type="GO" id="GO:0005506">
    <property type="term" value="F:iron ion binding"/>
    <property type="evidence" value="ECO:0007669"/>
    <property type="project" value="InterPro"/>
</dbReference>
<keyword evidence="4" id="KW-0349">Heme</keyword>
<dbReference type="Proteomes" id="UP000218209">
    <property type="component" value="Unassembled WGS sequence"/>
</dbReference>
<keyword evidence="3 4" id="KW-0408">Iron</keyword>